<evidence type="ECO:0000256" key="4">
    <source>
        <dbReference type="ARBA" id="ARBA00035204"/>
    </source>
</evidence>
<dbReference type="GO" id="GO:0005840">
    <property type="term" value="C:ribosome"/>
    <property type="evidence" value="ECO:0007669"/>
    <property type="project" value="UniProtKB-KW"/>
</dbReference>
<evidence type="ECO:0000256" key="5">
    <source>
        <dbReference type="ARBA" id="ARBA00035476"/>
    </source>
</evidence>
<evidence type="ECO:0000256" key="2">
    <source>
        <dbReference type="ARBA" id="ARBA00022980"/>
    </source>
</evidence>
<dbReference type="InterPro" id="IPR001854">
    <property type="entry name" value="Ribosomal_uL29"/>
</dbReference>
<evidence type="ECO:0000256" key="1">
    <source>
        <dbReference type="ARBA" id="ARBA00009254"/>
    </source>
</evidence>
<dbReference type="Pfam" id="PF00831">
    <property type="entry name" value="Ribosomal_L29"/>
    <property type="match status" value="1"/>
</dbReference>
<accession>A0A1F6ECI7</accession>
<name>A0A1F6ECI7_9BACT</name>
<dbReference type="GO" id="GO:0006412">
    <property type="term" value="P:translation"/>
    <property type="evidence" value="ECO:0007669"/>
    <property type="project" value="InterPro"/>
</dbReference>
<evidence type="ECO:0000256" key="3">
    <source>
        <dbReference type="ARBA" id="ARBA00023274"/>
    </source>
</evidence>
<comment type="similarity">
    <text evidence="1">Belongs to the universal ribosomal protein uL29 family.</text>
</comment>
<dbReference type="SUPFAM" id="SSF46561">
    <property type="entry name" value="Ribosomal protein L29 (L29p)"/>
    <property type="match status" value="1"/>
</dbReference>
<dbReference type="Gene3D" id="1.10.287.310">
    <property type="match status" value="1"/>
</dbReference>
<reference evidence="6 7" key="1">
    <citation type="journal article" date="2016" name="Nat. Commun.">
        <title>Thousands of microbial genomes shed light on interconnected biogeochemical processes in an aquifer system.</title>
        <authorList>
            <person name="Anantharaman K."/>
            <person name="Brown C.T."/>
            <person name="Hug L.A."/>
            <person name="Sharon I."/>
            <person name="Castelle C.J."/>
            <person name="Probst A.J."/>
            <person name="Thomas B.C."/>
            <person name="Singh A."/>
            <person name="Wilkins M.J."/>
            <person name="Karaoz U."/>
            <person name="Brodie E.L."/>
            <person name="Williams K.H."/>
            <person name="Hubbard S.S."/>
            <person name="Banfield J.F."/>
        </authorList>
    </citation>
    <scope>NUCLEOTIDE SEQUENCE [LARGE SCALE GENOMIC DNA]</scope>
</reference>
<dbReference type="GO" id="GO:0003735">
    <property type="term" value="F:structural constituent of ribosome"/>
    <property type="evidence" value="ECO:0007669"/>
    <property type="project" value="InterPro"/>
</dbReference>
<gene>
    <name evidence="6" type="ORF">A3A35_01415</name>
</gene>
<dbReference type="GO" id="GO:1990904">
    <property type="term" value="C:ribonucleoprotein complex"/>
    <property type="evidence" value="ECO:0007669"/>
    <property type="project" value="UniProtKB-KW"/>
</dbReference>
<dbReference type="AlphaFoldDB" id="A0A1F6ECI7"/>
<proteinExistence type="inferred from homology"/>
<protein>
    <recommendedName>
        <fullName evidence="4">Large ribosomal subunit protein uL29</fullName>
    </recommendedName>
    <alternativeName>
        <fullName evidence="5">50S ribosomal protein L29</fullName>
    </alternativeName>
</protein>
<dbReference type="NCBIfam" id="TIGR00012">
    <property type="entry name" value="L29"/>
    <property type="match status" value="1"/>
</dbReference>
<dbReference type="InterPro" id="IPR036049">
    <property type="entry name" value="Ribosomal_uL29_sf"/>
</dbReference>
<keyword evidence="2 6" id="KW-0689">Ribosomal protein</keyword>
<organism evidence="6 7">
    <name type="scientific">Candidatus Kaiserbacteria bacterium RIFCSPLOWO2_01_FULL_51_21</name>
    <dbReference type="NCBI Taxonomy" id="1798508"/>
    <lineage>
        <taxon>Bacteria</taxon>
        <taxon>Candidatus Kaiseribacteriota</taxon>
    </lineage>
</organism>
<evidence type="ECO:0000313" key="6">
    <source>
        <dbReference type="EMBL" id="OGG71389.1"/>
    </source>
</evidence>
<dbReference type="Proteomes" id="UP000179115">
    <property type="component" value="Unassembled WGS sequence"/>
</dbReference>
<keyword evidence="3" id="KW-0687">Ribonucleoprotein</keyword>
<dbReference type="EMBL" id="MFLV01000023">
    <property type="protein sequence ID" value="OGG71389.1"/>
    <property type="molecule type" value="Genomic_DNA"/>
</dbReference>
<dbReference type="STRING" id="1798508.A3A35_01415"/>
<evidence type="ECO:0000313" key="7">
    <source>
        <dbReference type="Proteomes" id="UP000179115"/>
    </source>
</evidence>
<sequence length="62" mass="7119">MIDLKNKTPMDLKKLLLEKQEALRQFRFGLAGSKARNVKEGKNLHKDIARINTKLKQLSKTA</sequence>
<comment type="caution">
    <text evidence="6">The sequence shown here is derived from an EMBL/GenBank/DDBJ whole genome shotgun (WGS) entry which is preliminary data.</text>
</comment>